<evidence type="ECO:0000256" key="1">
    <source>
        <dbReference type="SAM" id="MobiDB-lite"/>
    </source>
</evidence>
<reference evidence="3" key="1">
    <citation type="journal article" date="2019" name="Int. J. Syst. Evol. Microbiol.">
        <title>The Global Catalogue of Microorganisms (GCM) 10K type strain sequencing project: providing services to taxonomists for standard genome sequencing and annotation.</title>
        <authorList>
            <consortium name="The Broad Institute Genomics Platform"/>
            <consortium name="The Broad Institute Genome Sequencing Center for Infectious Disease"/>
            <person name="Wu L."/>
            <person name="Ma J."/>
        </authorList>
    </citation>
    <scope>NUCLEOTIDE SEQUENCE [LARGE SCALE GENOMIC DNA]</scope>
    <source>
        <strain evidence="3">NBRC 111756</strain>
    </source>
</reference>
<accession>A0ABW1ZXP8</accession>
<keyword evidence="3" id="KW-1185">Reference proteome</keyword>
<dbReference type="Proteomes" id="UP001596422">
    <property type="component" value="Unassembled WGS sequence"/>
</dbReference>
<sequence>MGFIDTGAASASAARRESREQASGFDRVLAEQIAQAARQSAKEAEKAMPDKPAASGDTQSAREQLLELLGMSPAERIRFVMLKERGLTEETLRQLPAEERARIEAEIEAEIKRQLGGTAASAGGDVLADKST</sequence>
<protein>
    <submittedName>
        <fullName evidence="2">Uncharacterized protein</fullName>
    </submittedName>
</protein>
<proteinExistence type="predicted"/>
<dbReference type="EMBL" id="JBHSWE010000001">
    <property type="protein sequence ID" value="MFC6669973.1"/>
    <property type="molecule type" value="Genomic_DNA"/>
</dbReference>
<feature type="region of interest" description="Disordered" evidence="1">
    <location>
        <begin position="1"/>
        <end position="64"/>
    </location>
</feature>
<organism evidence="2 3">
    <name type="scientific">Marinobacterium aestuariivivens</name>
    <dbReference type="NCBI Taxonomy" id="1698799"/>
    <lineage>
        <taxon>Bacteria</taxon>
        <taxon>Pseudomonadati</taxon>
        <taxon>Pseudomonadota</taxon>
        <taxon>Gammaproteobacteria</taxon>
        <taxon>Oceanospirillales</taxon>
        <taxon>Oceanospirillaceae</taxon>
        <taxon>Marinobacterium</taxon>
    </lineage>
</organism>
<evidence type="ECO:0000313" key="2">
    <source>
        <dbReference type="EMBL" id="MFC6669973.1"/>
    </source>
</evidence>
<evidence type="ECO:0000313" key="3">
    <source>
        <dbReference type="Proteomes" id="UP001596422"/>
    </source>
</evidence>
<name>A0ABW1ZXP8_9GAMM</name>
<feature type="compositionally biased region" description="Basic and acidic residues" evidence="1">
    <location>
        <begin position="40"/>
        <end position="49"/>
    </location>
</feature>
<dbReference type="RefSeq" id="WP_379908492.1">
    <property type="nucleotide sequence ID" value="NZ_JBHSWE010000001.1"/>
</dbReference>
<gene>
    <name evidence="2" type="ORF">ACFQDL_07655</name>
</gene>
<comment type="caution">
    <text evidence="2">The sequence shown here is derived from an EMBL/GenBank/DDBJ whole genome shotgun (WGS) entry which is preliminary data.</text>
</comment>